<name>A0A6G1ZCR4_9BACT</name>
<comment type="caution">
    <text evidence="1">The sequence shown here is derived from an EMBL/GenBank/DDBJ whole genome shotgun (WGS) entry which is preliminary data.</text>
</comment>
<dbReference type="EMBL" id="WKLP01000011">
    <property type="protein sequence ID" value="MRY11612.1"/>
    <property type="molecule type" value="Genomic_DNA"/>
</dbReference>
<sequence length="113" mass="13175">MRRIVFILSLILIIGIQTEAQYIYEGACIDVIQQDPTQSLYYQFNNNNVLPIYSSFVTPNIVNGYTQSITISDTEIEILYFKNKQTGYYDLPIQVESSGHIYNCYIRIQFIKK</sequence>
<organism evidence="1">
    <name type="scientific">Parabacteroides goldsteinii</name>
    <dbReference type="NCBI Taxonomy" id="328812"/>
    <lineage>
        <taxon>Bacteria</taxon>
        <taxon>Pseudomonadati</taxon>
        <taxon>Bacteroidota</taxon>
        <taxon>Bacteroidia</taxon>
        <taxon>Bacteroidales</taxon>
        <taxon>Tannerellaceae</taxon>
        <taxon>Parabacteroides</taxon>
    </lineage>
</organism>
<evidence type="ECO:0000313" key="1">
    <source>
        <dbReference type="EMBL" id="MRY11612.1"/>
    </source>
</evidence>
<proteinExistence type="predicted"/>
<dbReference type="AlphaFoldDB" id="A0A6G1ZCR4"/>
<reference evidence="1" key="1">
    <citation type="journal article" date="2019" name="Nat. Med.">
        <title>A library of human gut bacterial isolates paired with longitudinal multiomics data enables mechanistic microbiome research.</title>
        <authorList>
            <person name="Poyet M."/>
            <person name="Groussin M."/>
            <person name="Gibbons S.M."/>
            <person name="Avila-Pacheco J."/>
            <person name="Jiang X."/>
            <person name="Kearney S.M."/>
            <person name="Perrotta A.R."/>
            <person name="Berdy B."/>
            <person name="Zhao S."/>
            <person name="Lieberman T.D."/>
            <person name="Swanson P.K."/>
            <person name="Smith M."/>
            <person name="Roesemann S."/>
            <person name="Alexander J.E."/>
            <person name="Rich S.A."/>
            <person name="Livny J."/>
            <person name="Vlamakis H."/>
            <person name="Clish C."/>
            <person name="Bullock K."/>
            <person name="Deik A."/>
            <person name="Scott J."/>
            <person name="Pierce K.A."/>
            <person name="Xavier R.J."/>
            <person name="Alm E.J."/>
        </authorList>
    </citation>
    <scope>NUCLEOTIDE SEQUENCE</scope>
    <source>
        <strain evidence="1">BIOML-A4</strain>
    </source>
</reference>
<protein>
    <submittedName>
        <fullName evidence="1">Uncharacterized protein</fullName>
    </submittedName>
</protein>
<accession>A0A6G1ZCR4</accession>
<gene>
    <name evidence="1" type="ORF">GKE01_09040</name>
</gene>
<dbReference type="RefSeq" id="WP_007654819.1">
    <property type="nucleotide sequence ID" value="NZ_CAJSYT010000007.1"/>
</dbReference>